<organism evidence="2 3">
    <name type="scientific">Holothuria leucospilota</name>
    <name type="common">Black long sea cucumber</name>
    <name type="synonym">Mertensiothuria leucospilota</name>
    <dbReference type="NCBI Taxonomy" id="206669"/>
    <lineage>
        <taxon>Eukaryota</taxon>
        <taxon>Metazoa</taxon>
        <taxon>Echinodermata</taxon>
        <taxon>Eleutherozoa</taxon>
        <taxon>Echinozoa</taxon>
        <taxon>Holothuroidea</taxon>
        <taxon>Aspidochirotacea</taxon>
        <taxon>Aspidochirotida</taxon>
        <taxon>Holothuriidae</taxon>
        <taxon>Holothuria</taxon>
    </lineage>
</organism>
<feature type="region of interest" description="Disordered" evidence="1">
    <location>
        <begin position="1"/>
        <end position="28"/>
    </location>
</feature>
<dbReference type="OrthoDB" id="5586401at2759"/>
<evidence type="ECO:0000313" key="2">
    <source>
        <dbReference type="EMBL" id="KAJ8044794.1"/>
    </source>
</evidence>
<evidence type="ECO:0000313" key="3">
    <source>
        <dbReference type="Proteomes" id="UP001152320"/>
    </source>
</evidence>
<sequence>MAASTNKHDWSRRKKKGDDDDKDEDDPVESMIKKTGCLELHYKVQISFQCAMLGVPNSIHATASIGHWNSAVAQNSCTLDDIAHLVHLGMHAKWRCAKKLNGEELRTYMSPCQGNFLISLIAFQQQMISLMASASWTI</sequence>
<accession>A0A9Q1CHW2</accession>
<reference evidence="2" key="1">
    <citation type="submission" date="2021-10" db="EMBL/GenBank/DDBJ databases">
        <title>Tropical sea cucumber genome reveals ecological adaptation and Cuvierian tubules defense mechanism.</title>
        <authorList>
            <person name="Chen T."/>
        </authorList>
    </citation>
    <scope>NUCLEOTIDE SEQUENCE</scope>
    <source>
        <strain evidence="2">Nanhai2018</strain>
        <tissue evidence="2">Muscle</tissue>
    </source>
</reference>
<comment type="caution">
    <text evidence="2">The sequence shown here is derived from an EMBL/GenBank/DDBJ whole genome shotgun (WGS) entry which is preliminary data.</text>
</comment>
<keyword evidence="3" id="KW-1185">Reference proteome</keyword>
<gene>
    <name evidence="2" type="ORF">HOLleu_07650</name>
</gene>
<protein>
    <submittedName>
        <fullName evidence="2">Uncharacterized protein</fullName>
    </submittedName>
</protein>
<proteinExistence type="predicted"/>
<dbReference type="Proteomes" id="UP001152320">
    <property type="component" value="Chromosome 3"/>
</dbReference>
<evidence type="ECO:0000256" key="1">
    <source>
        <dbReference type="SAM" id="MobiDB-lite"/>
    </source>
</evidence>
<dbReference type="AlphaFoldDB" id="A0A9Q1CHW2"/>
<name>A0A9Q1CHW2_HOLLE</name>
<dbReference type="EMBL" id="JAIZAY010000003">
    <property type="protein sequence ID" value="KAJ8044794.1"/>
    <property type="molecule type" value="Genomic_DNA"/>
</dbReference>